<evidence type="ECO:0000313" key="3">
    <source>
        <dbReference type="Proteomes" id="UP000308730"/>
    </source>
</evidence>
<gene>
    <name evidence="2" type="ORF">EUX98_g361</name>
</gene>
<comment type="caution">
    <text evidence="2">The sequence shown here is derived from an EMBL/GenBank/DDBJ whole genome shotgun (WGS) entry which is preliminary data.</text>
</comment>
<dbReference type="Proteomes" id="UP000308730">
    <property type="component" value="Unassembled WGS sequence"/>
</dbReference>
<name>A0A4S4N3Z3_9APHY</name>
<reference evidence="2 3" key="1">
    <citation type="submission" date="2019-02" db="EMBL/GenBank/DDBJ databases">
        <title>Genome sequencing of the rare red list fungi Antrodiella citrinella (Flaviporus citrinellus).</title>
        <authorList>
            <person name="Buettner E."/>
            <person name="Kellner H."/>
        </authorList>
    </citation>
    <scope>NUCLEOTIDE SEQUENCE [LARGE SCALE GENOMIC DNA]</scope>
    <source>
        <strain evidence="2 3">DSM 108506</strain>
    </source>
</reference>
<protein>
    <submittedName>
        <fullName evidence="2">Uncharacterized protein</fullName>
    </submittedName>
</protein>
<sequence length="329" mass="36977">MQLQYPDDSWMELEEPGALECQPPKPAESVTPTVHTEFEVEAIQCDQPQLADAEEPVAKDRMDFDSAEDAGNSAPNCGTHEPDEDGAAVRTEVIAPKSIEEERAHEAISPTQLPQPDVERCPSPPTPRKTLEPLPTSHAPFHPTKPPKRLEPSTSEAQPLPKKPKNWASTDRPTELKALTVTRPATLKRSRKGERRTWERENYCIQQDQTAKHPESQRPATQSLAHKQADELTDAIGVLYACLKGHSTSAYREALKRAKSSFNDFYPVKDTIKLGVLESKPALMVAVESFANCEKGERWSLEVKSLQRMAQEMIDTWKKRFTNDRLNNH</sequence>
<evidence type="ECO:0000313" key="2">
    <source>
        <dbReference type="EMBL" id="THH33756.1"/>
    </source>
</evidence>
<proteinExistence type="predicted"/>
<keyword evidence="3" id="KW-1185">Reference proteome</keyword>
<evidence type="ECO:0000256" key="1">
    <source>
        <dbReference type="SAM" id="MobiDB-lite"/>
    </source>
</evidence>
<feature type="region of interest" description="Disordered" evidence="1">
    <location>
        <begin position="47"/>
        <end position="226"/>
    </location>
</feature>
<dbReference type="EMBL" id="SGPM01000003">
    <property type="protein sequence ID" value="THH33756.1"/>
    <property type="molecule type" value="Genomic_DNA"/>
</dbReference>
<organism evidence="2 3">
    <name type="scientific">Antrodiella citrinella</name>
    <dbReference type="NCBI Taxonomy" id="2447956"/>
    <lineage>
        <taxon>Eukaryota</taxon>
        <taxon>Fungi</taxon>
        <taxon>Dikarya</taxon>
        <taxon>Basidiomycota</taxon>
        <taxon>Agaricomycotina</taxon>
        <taxon>Agaricomycetes</taxon>
        <taxon>Polyporales</taxon>
        <taxon>Steccherinaceae</taxon>
        <taxon>Antrodiella</taxon>
    </lineage>
</organism>
<dbReference type="AlphaFoldDB" id="A0A4S4N3Z3"/>
<accession>A0A4S4N3Z3</accession>